<evidence type="ECO:0000256" key="1">
    <source>
        <dbReference type="ARBA" id="ARBA00006484"/>
    </source>
</evidence>
<dbReference type="STRING" id="375451.RD1_4161"/>
<reference evidence="3 4" key="1">
    <citation type="journal article" date="2007" name="J. Bacteriol.">
        <title>The complete genome sequence of Roseobacter denitrificans reveals a mixotrophic rather than photosynthetic metabolism.</title>
        <authorList>
            <person name="Swingley W.D."/>
            <person name="Sadekar S."/>
            <person name="Mastrian S.D."/>
            <person name="Matthies H.J."/>
            <person name="Hao J."/>
            <person name="Ramos H."/>
            <person name="Acharya C.R."/>
            <person name="Conrad A.L."/>
            <person name="Taylor H.L."/>
            <person name="Dejesa L.C."/>
            <person name="Shah M.K."/>
            <person name="O'huallachain M.E."/>
            <person name="Lince M.T."/>
            <person name="Blankenship R.E."/>
            <person name="Beatty J.T."/>
            <person name="Touchman J.W."/>
        </authorList>
    </citation>
    <scope>NUCLEOTIDE SEQUENCE [LARGE SCALE GENOMIC DNA]</scope>
    <source>
        <strain evidence="4">ATCC 33942 / OCh 114</strain>
    </source>
</reference>
<dbReference type="Proteomes" id="UP000007029">
    <property type="component" value="Chromosome"/>
</dbReference>
<evidence type="ECO:0000313" key="3">
    <source>
        <dbReference type="EMBL" id="ABG33601.1"/>
    </source>
</evidence>
<dbReference type="HOGENOM" id="CLU_010194_2_3_5"/>
<sequence>MMNNAGVARPTKAWENGDNWRRVFEVNVFGVLNGVQSFLPRMIEADRPAVVINTGSKQGITTPLGNPGYNVSRAGVKVLTEMLAYELHTAKAPVSDHLFVPGFKHTGMISSFPAEKPASAWTSDETVAHLIERLDRGDFYILCRDNEVTPEIDRKRVAWAAQDIIKNRPALSRWHSDCAESFAAFENPGRSLEKDRAL</sequence>
<evidence type="ECO:0000313" key="4">
    <source>
        <dbReference type="Proteomes" id="UP000007029"/>
    </source>
</evidence>
<keyword evidence="4" id="KW-1185">Reference proteome</keyword>
<evidence type="ECO:0000256" key="2">
    <source>
        <dbReference type="ARBA" id="ARBA00023002"/>
    </source>
</evidence>
<evidence type="ECO:0008006" key="5">
    <source>
        <dbReference type="Google" id="ProtNLM"/>
    </source>
</evidence>
<dbReference type="PANTHER" id="PTHR43008:SF7">
    <property type="entry name" value="SHORT CHAIN DEHYDROGENASE_REDUCTASE (AFU_ORTHOLOGUE AFUA_2G00830)"/>
    <property type="match status" value="1"/>
</dbReference>
<dbReference type="Gene3D" id="3.40.50.720">
    <property type="entry name" value="NAD(P)-binding Rossmann-like Domain"/>
    <property type="match status" value="1"/>
</dbReference>
<name>Q160J2_ROSDO</name>
<dbReference type="SUPFAM" id="SSF51735">
    <property type="entry name" value="NAD(P)-binding Rossmann-fold domains"/>
    <property type="match status" value="1"/>
</dbReference>
<comment type="similarity">
    <text evidence="1">Belongs to the short-chain dehydrogenases/reductases (SDR) family.</text>
</comment>
<organism evidence="3 4">
    <name type="scientific">Roseobacter denitrificans (strain ATCC 33942 / OCh 114)</name>
    <name type="common">Erythrobacter sp. (strain OCh 114)</name>
    <name type="synonym">Roseobacter denitrificans</name>
    <dbReference type="NCBI Taxonomy" id="375451"/>
    <lineage>
        <taxon>Bacteria</taxon>
        <taxon>Pseudomonadati</taxon>
        <taxon>Pseudomonadota</taxon>
        <taxon>Alphaproteobacteria</taxon>
        <taxon>Rhodobacterales</taxon>
        <taxon>Roseobacteraceae</taxon>
        <taxon>Roseobacter</taxon>
    </lineage>
</organism>
<dbReference type="KEGG" id="rde:RD1_4161"/>
<dbReference type="GO" id="GO:0050664">
    <property type="term" value="F:oxidoreductase activity, acting on NAD(P)H, oxygen as acceptor"/>
    <property type="evidence" value="ECO:0007669"/>
    <property type="project" value="TreeGrafter"/>
</dbReference>
<dbReference type="CDD" id="cd05233">
    <property type="entry name" value="SDR_c"/>
    <property type="match status" value="1"/>
</dbReference>
<dbReference type="InterPro" id="IPR002347">
    <property type="entry name" value="SDR_fam"/>
</dbReference>
<protein>
    <recommendedName>
        <fullName evidence="5">Oxidoreductase</fullName>
    </recommendedName>
</protein>
<dbReference type="AlphaFoldDB" id="Q160J2"/>
<proteinExistence type="inferred from homology"/>
<keyword evidence="2" id="KW-0560">Oxidoreductase</keyword>
<dbReference type="PANTHER" id="PTHR43008">
    <property type="entry name" value="BENZIL REDUCTASE"/>
    <property type="match status" value="1"/>
</dbReference>
<gene>
    <name evidence="3" type="ordered locus">RD1_4161</name>
</gene>
<dbReference type="EMBL" id="CP000362">
    <property type="protein sequence ID" value="ABG33601.1"/>
    <property type="molecule type" value="Genomic_DNA"/>
</dbReference>
<dbReference type="Pfam" id="PF00106">
    <property type="entry name" value="adh_short"/>
    <property type="match status" value="1"/>
</dbReference>
<accession>Q160J2</accession>
<dbReference type="eggNOG" id="COG1028">
    <property type="taxonomic scope" value="Bacteria"/>
</dbReference>
<dbReference type="InterPro" id="IPR036291">
    <property type="entry name" value="NAD(P)-bd_dom_sf"/>
</dbReference>